<keyword evidence="3 6" id="KW-1133">Transmembrane helix</keyword>
<evidence type="ECO:0000256" key="2">
    <source>
        <dbReference type="ARBA" id="ARBA00022692"/>
    </source>
</evidence>
<dbReference type="OrthoDB" id="9808930at2"/>
<dbReference type="Proteomes" id="UP000001411">
    <property type="component" value="Chromosome"/>
</dbReference>
<gene>
    <name evidence="7" type="ordered locus">SE_1875</name>
</gene>
<accession>A0A0H2VHH9</accession>
<feature type="transmembrane region" description="Helical" evidence="6">
    <location>
        <begin position="88"/>
        <end position="109"/>
    </location>
</feature>
<name>A0A0H2VHH9_STAES</name>
<sequence length="164" mass="18633">MDKHTNYNELESKNVSDQTSSDNLSNDNIVHQQSTIQNEESQDNRLMAMLIYLLSLFTGIIGPLIIWLIKRKESRLVDVSGKTYLNYFISYTIYSTVGVICMFMIVPLMNISESLAIFSLILLLVVVFILLALLIMSFVCTIIACVKYMSGKTYTIPLTIPFIK</sequence>
<evidence type="ECO:0000313" key="8">
    <source>
        <dbReference type="Proteomes" id="UP000001411"/>
    </source>
</evidence>
<evidence type="ECO:0000256" key="4">
    <source>
        <dbReference type="ARBA" id="ARBA00023136"/>
    </source>
</evidence>
<proteinExistence type="predicted"/>
<protein>
    <recommendedName>
        <fullName evidence="9">DUF4870 domain-containing protein</fullName>
    </recommendedName>
</protein>
<comment type="subcellular location">
    <subcellularLocation>
        <location evidence="1">Membrane</location>
        <topology evidence="1">Multi-pass membrane protein</topology>
    </subcellularLocation>
</comment>
<feature type="region of interest" description="Disordered" evidence="5">
    <location>
        <begin position="1"/>
        <end position="23"/>
    </location>
</feature>
<evidence type="ECO:0000313" key="7">
    <source>
        <dbReference type="EMBL" id="AAO05516.1"/>
    </source>
</evidence>
<reference evidence="7 8" key="1">
    <citation type="journal article" date="2003" name="Mol. Microbiol.">
        <title>Genome-based analysis of virulence genes in a non-biofilm-forming Staphylococcus epidermidis strain (ATCC 12228).</title>
        <authorList>
            <person name="Zhang Y.Q."/>
            <person name="Ren S.X."/>
            <person name="Li H.L."/>
            <person name="Wang Y.X."/>
            <person name="Fu G."/>
            <person name="Yang J."/>
            <person name="Qin Z.Q."/>
            <person name="Miao Y.G."/>
            <person name="Wang W.Y."/>
            <person name="Chen R.S."/>
            <person name="Shen Y."/>
            <person name="Chen Z."/>
            <person name="Yuan Z.H."/>
            <person name="Zhao G.P."/>
            <person name="Qu D."/>
            <person name="Danchin A."/>
            <person name="Wen Y.M."/>
        </authorList>
    </citation>
    <scope>NUCLEOTIDE SEQUENCE [LARGE SCALE GENOMIC DNA]</scope>
    <source>
        <strain evidence="8">ATCC 12228 / FDA PCI 1200</strain>
    </source>
</reference>
<keyword evidence="2 6" id="KW-0812">Transmembrane</keyword>
<evidence type="ECO:0000256" key="1">
    <source>
        <dbReference type="ARBA" id="ARBA00004141"/>
    </source>
</evidence>
<dbReference type="KEGG" id="sep:SE_1875"/>
<dbReference type="HOGENOM" id="CLU_104196_0_1_9"/>
<dbReference type="EMBL" id="AE015929">
    <property type="protein sequence ID" value="AAO05516.1"/>
    <property type="molecule type" value="Genomic_DNA"/>
</dbReference>
<keyword evidence="4 6" id="KW-0472">Membrane</keyword>
<dbReference type="AlphaFoldDB" id="A0A0H2VHH9"/>
<feature type="compositionally biased region" description="Basic and acidic residues" evidence="5">
    <location>
        <begin position="1"/>
        <end position="14"/>
    </location>
</feature>
<dbReference type="eggNOG" id="COG3296">
    <property type="taxonomic scope" value="Bacteria"/>
</dbReference>
<dbReference type="Pfam" id="PF09685">
    <property type="entry name" value="MamF_MmsF"/>
    <property type="match status" value="1"/>
</dbReference>
<dbReference type="PATRIC" id="fig|176280.10.peg.1832"/>
<evidence type="ECO:0000256" key="3">
    <source>
        <dbReference type="ARBA" id="ARBA00022989"/>
    </source>
</evidence>
<dbReference type="InterPro" id="IPR019109">
    <property type="entry name" value="MamF_MmsF"/>
</dbReference>
<evidence type="ECO:0000256" key="6">
    <source>
        <dbReference type="SAM" id="Phobius"/>
    </source>
</evidence>
<feature type="transmembrane region" description="Helical" evidence="6">
    <location>
        <begin position="46"/>
        <end position="68"/>
    </location>
</feature>
<evidence type="ECO:0000256" key="5">
    <source>
        <dbReference type="SAM" id="MobiDB-lite"/>
    </source>
</evidence>
<evidence type="ECO:0008006" key="9">
    <source>
        <dbReference type="Google" id="ProtNLM"/>
    </source>
</evidence>
<organism evidence="7 8">
    <name type="scientific">Staphylococcus epidermidis (strain ATCC 12228 / FDA PCI 1200)</name>
    <dbReference type="NCBI Taxonomy" id="176280"/>
    <lineage>
        <taxon>Bacteria</taxon>
        <taxon>Bacillati</taxon>
        <taxon>Bacillota</taxon>
        <taxon>Bacilli</taxon>
        <taxon>Bacillales</taxon>
        <taxon>Staphylococcaceae</taxon>
        <taxon>Staphylococcus</taxon>
    </lineage>
</organism>
<feature type="transmembrane region" description="Helical" evidence="6">
    <location>
        <begin position="115"/>
        <end position="146"/>
    </location>
</feature>
<dbReference type="RefSeq" id="WP_002484993.1">
    <property type="nucleotide sequence ID" value="NC_004461.1"/>
</dbReference>